<dbReference type="InterPro" id="IPR056739">
    <property type="entry name" value="NfeD_membrane"/>
</dbReference>
<feature type="signal peptide" evidence="6">
    <location>
        <begin position="1"/>
        <end position="34"/>
    </location>
</feature>
<keyword evidence="4 5" id="KW-0472">Membrane</keyword>
<dbReference type="PANTHER" id="PTHR33507">
    <property type="entry name" value="INNER MEMBRANE PROTEIN YBBJ"/>
    <property type="match status" value="1"/>
</dbReference>
<dbReference type="HOGENOM" id="CLU_024619_1_0_0"/>
<dbReference type="OrthoDB" id="9806253at2"/>
<evidence type="ECO:0000259" key="8">
    <source>
        <dbReference type="Pfam" id="PF24961"/>
    </source>
</evidence>
<dbReference type="FunFam" id="3.90.226.10:FF:000089">
    <property type="entry name" value="Membrane-bound serine protease"/>
    <property type="match status" value="1"/>
</dbReference>
<dbReference type="CDD" id="cd07020">
    <property type="entry name" value="Clp_protease_NfeD_1"/>
    <property type="match status" value="1"/>
</dbReference>
<dbReference type="InterPro" id="IPR002810">
    <property type="entry name" value="NfeD-like_C"/>
</dbReference>
<name>D1C4X1_SPHTD</name>
<dbReference type="Gene3D" id="3.90.226.10">
    <property type="entry name" value="2-enoyl-CoA Hydratase, Chain A, domain 1"/>
    <property type="match status" value="1"/>
</dbReference>
<reference evidence="11" key="1">
    <citation type="submission" date="2009-11" db="EMBL/GenBank/DDBJ databases">
        <title>The complete chromosome 1 of Sphaerobacter thermophilus DSM 20745.</title>
        <authorList>
            <person name="Lucas S."/>
            <person name="Copeland A."/>
            <person name="Lapidus A."/>
            <person name="Glavina del Rio T."/>
            <person name="Dalin E."/>
            <person name="Tice H."/>
            <person name="Bruce D."/>
            <person name="Goodwin L."/>
            <person name="Pitluck S."/>
            <person name="Kyrpides N."/>
            <person name="Mavromatis K."/>
            <person name="Ivanova N."/>
            <person name="Mikhailova N."/>
            <person name="LaButti K.M."/>
            <person name="Clum A."/>
            <person name="Sun H.I."/>
            <person name="Brettin T."/>
            <person name="Detter J.C."/>
            <person name="Han C."/>
            <person name="Larimer F."/>
            <person name="Land M."/>
            <person name="Hauser L."/>
            <person name="Markowitz V."/>
            <person name="Cheng J.F."/>
            <person name="Hugenholtz P."/>
            <person name="Woyke T."/>
            <person name="Wu D."/>
            <person name="Steenblock K."/>
            <person name="Schneider S."/>
            <person name="Pukall R."/>
            <person name="Goeker M."/>
            <person name="Klenk H.P."/>
            <person name="Eisen J.A."/>
        </authorList>
    </citation>
    <scope>NUCLEOTIDE SEQUENCE [LARGE SCALE GENOMIC DNA]</scope>
    <source>
        <strain evidence="11">ATCC 49802 / DSM 20745 / S 6022</strain>
    </source>
</reference>
<dbReference type="eggNOG" id="COG1030">
    <property type="taxonomic scope" value="Bacteria"/>
</dbReference>
<evidence type="ECO:0000259" key="9">
    <source>
        <dbReference type="Pfam" id="PF25145"/>
    </source>
</evidence>
<protein>
    <submittedName>
        <fullName evidence="10">Uncharacterized protein</fullName>
    </submittedName>
</protein>
<dbReference type="RefSeq" id="WP_012872334.1">
    <property type="nucleotide sequence ID" value="NC_013523.1"/>
</dbReference>
<dbReference type="FunCoup" id="D1C4X1">
    <property type="interactions" value="5"/>
</dbReference>
<dbReference type="KEGG" id="sti:Sthe_1855"/>
<dbReference type="Pfam" id="PF25145">
    <property type="entry name" value="NfeD1b_N"/>
    <property type="match status" value="1"/>
</dbReference>
<keyword evidence="3 5" id="KW-1133">Transmembrane helix</keyword>
<comment type="subcellular location">
    <subcellularLocation>
        <location evidence="1">Membrane</location>
        <topology evidence="1">Multi-pass membrane protein</topology>
    </subcellularLocation>
</comment>
<dbReference type="Proteomes" id="UP000002027">
    <property type="component" value="Chromosome 1"/>
</dbReference>
<dbReference type="STRING" id="479434.Sthe_1855"/>
<dbReference type="SUPFAM" id="SSF141322">
    <property type="entry name" value="NfeD domain-like"/>
    <property type="match status" value="1"/>
</dbReference>
<keyword evidence="2 5" id="KW-0812">Transmembrane</keyword>
<evidence type="ECO:0000259" key="7">
    <source>
        <dbReference type="Pfam" id="PF01957"/>
    </source>
</evidence>
<dbReference type="InParanoid" id="D1C4X1"/>
<organism evidence="10 11">
    <name type="scientific">Sphaerobacter thermophilus (strain ATCC 49802 / DSM 20745 / KCCM 41009 / NCIMB 13125 / S 6022)</name>
    <dbReference type="NCBI Taxonomy" id="479434"/>
    <lineage>
        <taxon>Bacteria</taxon>
        <taxon>Pseudomonadati</taxon>
        <taxon>Thermomicrobiota</taxon>
        <taxon>Thermomicrobia</taxon>
        <taxon>Sphaerobacterales</taxon>
        <taxon>Sphaerobacterineae</taxon>
        <taxon>Sphaerobacteraceae</taxon>
        <taxon>Sphaerobacter</taxon>
    </lineage>
</organism>
<dbReference type="SUPFAM" id="SSF52096">
    <property type="entry name" value="ClpP/crotonase"/>
    <property type="match status" value="1"/>
</dbReference>
<accession>D1C4X1</accession>
<feature type="transmembrane region" description="Helical" evidence="5">
    <location>
        <begin position="325"/>
        <end position="343"/>
    </location>
</feature>
<feature type="domain" description="NfeD1b N-terminal" evidence="9">
    <location>
        <begin position="39"/>
        <end position="194"/>
    </location>
</feature>
<evidence type="ECO:0000313" key="10">
    <source>
        <dbReference type="EMBL" id="ACZ39288.1"/>
    </source>
</evidence>
<feature type="transmembrane region" description="Helical" evidence="5">
    <location>
        <begin position="277"/>
        <end position="295"/>
    </location>
</feature>
<evidence type="ECO:0000256" key="2">
    <source>
        <dbReference type="ARBA" id="ARBA00022692"/>
    </source>
</evidence>
<dbReference type="AlphaFoldDB" id="D1C4X1"/>
<proteinExistence type="predicted"/>
<dbReference type="PANTHER" id="PTHR33507:SF4">
    <property type="entry name" value="NODULATION COMPETITIVENESS PROTEIN NFED"/>
    <property type="match status" value="1"/>
</dbReference>
<dbReference type="EMBL" id="CP001823">
    <property type="protein sequence ID" value="ACZ39288.1"/>
    <property type="molecule type" value="Genomic_DNA"/>
</dbReference>
<dbReference type="InterPro" id="IPR029045">
    <property type="entry name" value="ClpP/crotonase-like_dom_sf"/>
</dbReference>
<dbReference type="Gene3D" id="2.40.50.140">
    <property type="entry name" value="Nucleic acid-binding proteins"/>
    <property type="match status" value="1"/>
</dbReference>
<gene>
    <name evidence="10" type="ordered locus">Sthe_1855</name>
</gene>
<feature type="transmembrane region" description="Helical" evidence="5">
    <location>
        <begin position="301"/>
        <end position="320"/>
    </location>
</feature>
<evidence type="ECO:0000256" key="5">
    <source>
        <dbReference type="SAM" id="Phobius"/>
    </source>
</evidence>
<dbReference type="Pfam" id="PF01957">
    <property type="entry name" value="NfeD"/>
    <property type="match status" value="1"/>
</dbReference>
<evidence type="ECO:0000256" key="4">
    <source>
        <dbReference type="ARBA" id="ARBA00023136"/>
    </source>
</evidence>
<dbReference type="InterPro" id="IPR012340">
    <property type="entry name" value="NA-bd_OB-fold"/>
</dbReference>
<evidence type="ECO:0000313" key="11">
    <source>
        <dbReference type="Proteomes" id="UP000002027"/>
    </source>
</evidence>
<dbReference type="Pfam" id="PF24961">
    <property type="entry name" value="NfeD_membrane"/>
    <property type="match status" value="1"/>
</dbReference>
<keyword evidence="6" id="KW-0732">Signal</keyword>
<dbReference type="GO" id="GO:0016020">
    <property type="term" value="C:membrane"/>
    <property type="evidence" value="ECO:0007669"/>
    <property type="project" value="UniProtKB-SubCell"/>
</dbReference>
<keyword evidence="11" id="KW-1185">Reference proteome</keyword>
<evidence type="ECO:0000256" key="3">
    <source>
        <dbReference type="ARBA" id="ARBA00022989"/>
    </source>
</evidence>
<reference evidence="10 11" key="2">
    <citation type="journal article" date="2010" name="Stand. Genomic Sci.">
        <title>Complete genome sequence of Desulfohalobium retbaense type strain (HR(100)).</title>
        <authorList>
            <person name="Spring S."/>
            <person name="Nolan M."/>
            <person name="Lapidus A."/>
            <person name="Glavina Del Rio T."/>
            <person name="Copeland A."/>
            <person name="Tice H."/>
            <person name="Cheng J.F."/>
            <person name="Lucas S."/>
            <person name="Land M."/>
            <person name="Chen F."/>
            <person name="Bruce D."/>
            <person name="Goodwin L."/>
            <person name="Pitluck S."/>
            <person name="Ivanova N."/>
            <person name="Mavromatis K."/>
            <person name="Mikhailova N."/>
            <person name="Pati A."/>
            <person name="Chen A."/>
            <person name="Palaniappan K."/>
            <person name="Hauser L."/>
            <person name="Chang Y.J."/>
            <person name="Jeffries C.D."/>
            <person name="Munk C."/>
            <person name="Kiss H."/>
            <person name="Chain P."/>
            <person name="Han C."/>
            <person name="Brettin T."/>
            <person name="Detter J.C."/>
            <person name="Schuler E."/>
            <person name="Goker M."/>
            <person name="Rohde M."/>
            <person name="Bristow J."/>
            <person name="Eisen J.A."/>
            <person name="Markowitz V."/>
            <person name="Hugenholtz P."/>
            <person name="Kyrpides N.C."/>
            <person name="Klenk H.P."/>
        </authorList>
    </citation>
    <scope>NUCLEOTIDE SEQUENCE [LARGE SCALE GENOMIC DNA]</scope>
    <source>
        <strain evidence="11">ATCC 49802 / DSM 20745 / S 6022</strain>
    </source>
</reference>
<feature type="domain" description="NfeD-like C-terminal" evidence="7">
    <location>
        <begin position="388"/>
        <end position="443"/>
    </location>
</feature>
<sequence>MTYPQPRIPTHRLTILITAVLLALASMIAPGVQAATPSVMLLDIDGAITPVVANYVERGLRDAERVGASAVVLRMNTPGGLSSAMNDITTDIFASPVPVIVYVAPSGARAGSAGVYITYAAHVAAMAPSTNIGSATPVFLDDSGQPQDADDAMTQKVVNDAVAQIRGFAEARGRNADWAEQAVREAANITAQQALELNVIDLIAPDLPTLLDQVDGRTVETAAGPVTLQTRGAEIRTEGMGLGEQFFQLISDPSIAYILLSLGMLGIFLELANPGSILPGVLGGIFVLLALFSLGSLDVNWAGVLLMGFGFLLFVADVYVTSHGVLTIGGIAAFALGSIMLMNSTTVPAMQISKLVVAVVTILVAGFFMFIVGAVAKARLRRASTGREGLIGAIGTVRQPLAPEGYVFVEGELWRATSPAGPLEPGTSVRVIAVNGLTLTVMPAESEQALAAGQGA</sequence>
<dbReference type="InterPro" id="IPR056738">
    <property type="entry name" value="NfeD1b_N"/>
</dbReference>
<evidence type="ECO:0000256" key="1">
    <source>
        <dbReference type="ARBA" id="ARBA00004141"/>
    </source>
</evidence>
<evidence type="ECO:0000256" key="6">
    <source>
        <dbReference type="SAM" id="SignalP"/>
    </source>
</evidence>
<feature type="domain" description="NfeD integral membrane" evidence="8">
    <location>
        <begin position="255"/>
        <end position="372"/>
    </location>
</feature>
<feature type="transmembrane region" description="Helical" evidence="5">
    <location>
        <begin position="355"/>
        <end position="376"/>
    </location>
</feature>
<feature type="chain" id="PRO_5003021878" evidence="6">
    <location>
        <begin position="35"/>
        <end position="456"/>
    </location>
</feature>
<dbReference type="InterPro" id="IPR052165">
    <property type="entry name" value="Membrane_assoc_protease"/>
</dbReference>